<evidence type="ECO:0000256" key="3">
    <source>
        <dbReference type="SAM" id="MobiDB-lite"/>
    </source>
</evidence>
<feature type="region of interest" description="Disordered" evidence="3">
    <location>
        <begin position="1"/>
        <end position="177"/>
    </location>
</feature>
<feature type="region of interest" description="Disordered" evidence="3">
    <location>
        <begin position="511"/>
        <end position="537"/>
    </location>
</feature>
<dbReference type="CDD" id="cd02257">
    <property type="entry name" value="Peptidase_C19"/>
    <property type="match status" value="1"/>
</dbReference>
<dbReference type="PANTHER" id="PTHR22975">
    <property type="entry name" value="UBIQUITIN SPECIFIC PROTEINASE"/>
    <property type="match status" value="1"/>
</dbReference>
<dbReference type="InterPro" id="IPR028889">
    <property type="entry name" value="USP"/>
</dbReference>
<protein>
    <recommendedName>
        <fullName evidence="4">USP domain-containing protein</fullName>
    </recommendedName>
</protein>
<reference evidence="6" key="1">
    <citation type="submission" date="2021-01" db="EMBL/GenBank/DDBJ databases">
        <authorList>
            <person name="Corre E."/>
            <person name="Pelletier E."/>
            <person name="Niang G."/>
            <person name="Scheremetjew M."/>
            <person name="Finn R."/>
            <person name="Kale V."/>
            <person name="Holt S."/>
            <person name="Cochrane G."/>
            <person name="Meng A."/>
            <person name="Brown T."/>
            <person name="Cohen L."/>
        </authorList>
    </citation>
    <scope>NUCLEOTIDE SEQUENCE</scope>
    <source>
        <strain evidence="6">CCMP1243</strain>
    </source>
</reference>
<dbReference type="AlphaFoldDB" id="A0A6U0X3I8"/>
<keyword evidence="1" id="KW-0833">Ubl conjugation pathway</keyword>
<feature type="compositionally biased region" description="Basic and acidic residues" evidence="3">
    <location>
        <begin position="118"/>
        <end position="130"/>
    </location>
</feature>
<dbReference type="Gene3D" id="3.90.70.10">
    <property type="entry name" value="Cysteine proteinases"/>
    <property type="match status" value="1"/>
</dbReference>
<dbReference type="EMBL" id="HBHJ01002475">
    <property type="protein sequence ID" value="CAD9662947.1"/>
    <property type="molecule type" value="Transcribed_RNA"/>
</dbReference>
<accession>A0A6U0X3I8</accession>
<gene>
    <name evidence="5" type="ORF">RMAR1173_LOCUS1565</name>
    <name evidence="6" type="ORF">RMAR1173_LOCUS1566</name>
</gene>
<feature type="compositionally biased region" description="Low complexity" evidence="3">
    <location>
        <begin position="92"/>
        <end position="106"/>
    </location>
</feature>
<dbReference type="PROSITE" id="PS50235">
    <property type="entry name" value="USP_3"/>
    <property type="match status" value="1"/>
</dbReference>
<dbReference type="Pfam" id="PF00443">
    <property type="entry name" value="UCH"/>
    <property type="match status" value="1"/>
</dbReference>
<feature type="domain" description="USP" evidence="4">
    <location>
        <begin position="183"/>
        <end position="504"/>
    </location>
</feature>
<sequence>MEYPTEQDAAAPHPANPPTRPPTANVPAPPHAPRPHSAGDHQTQTGLSGSRTSRRRRTNSGGGGASAEVQAQARRHGGGGTHDPTRGESQGRRSGPRAGSRGWRSGVPDAPGAQTLGEEGKPRGGRRDPDASIPRRRSRTSNSSTLNVKGEPPAPQDGSPGACSGSAEPAATLPDIHPSRLPRTLGVGHNNCFMNVVVQSLWHLTPCRQQLMFPEVMAAHDGATAEQGLCRALQDVFAGLLGHRKASSSTESGVEVVDVEVLREALKDVALRSDSKLSELATAGDMADAIDAMGIMLHSLKAVLGEDVIDELFTLKLREQYGDRVSRDQNAYTFSVNVLFLKQAAQHLSQHGFEVVLRNAAQSMGDVVLEDGKPLPCHRILRGPPPAVFSLELIQDSLRTRSDPREIATILSIIHPRLDLHTVFDSGDDERHPRRGKTHASLKCFFCFHPHKHHYIVYCYNPGLKLWLSFDDDEVTPIGRGYREVAAACSAGGFMPHVLFYEVASHKETPGLPGGGGEEFSNGSATVSAAGDGSVVG</sequence>
<dbReference type="GO" id="GO:0004843">
    <property type="term" value="F:cysteine-type deubiquitinase activity"/>
    <property type="evidence" value="ECO:0007669"/>
    <property type="project" value="InterPro"/>
</dbReference>
<dbReference type="InterPro" id="IPR038765">
    <property type="entry name" value="Papain-like_cys_pep_sf"/>
</dbReference>
<evidence type="ECO:0000256" key="1">
    <source>
        <dbReference type="ARBA" id="ARBA00022786"/>
    </source>
</evidence>
<dbReference type="EMBL" id="HBHJ01002474">
    <property type="protein sequence ID" value="CAD9662946.1"/>
    <property type="molecule type" value="Transcribed_RNA"/>
</dbReference>
<evidence type="ECO:0000313" key="5">
    <source>
        <dbReference type="EMBL" id="CAD9662946.1"/>
    </source>
</evidence>
<proteinExistence type="predicted"/>
<evidence type="ECO:0000313" key="6">
    <source>
        <dbReference type="EMBL" id="CAD9662947.1"/>
    </source>
</evidence>
<dbReference type="SUPFAM" id="SSF54001">
    <property type="entry name" value="Cysteine proteinases"/>
    <property type="match status" value="1"/>
</dbReference>
<dbReference type="PANTHER" id="PTHR22975:SF9">
    <property type="entry name" value="ECHINUS SPLICE FORM 3"/>
    <property type="match status" value="1"/>
</dbReference>
<keyword evidence="2" id="KW-0378">Hydrolase</keyword>
<dbReference type="InterPro" id="IPR052398">
    <property type="entry name" value="Ubiquitin_hydrolase_53/54"/>
</dbReference>
<name>A0A6U0X3I8_9STRA</name>
<evidence type="ECO:0000259" key="4">
    <source>
        <dbReference type="PROSITE" id="PS50235"/>
    </source>
</evidence>
<organism evidence="6">
    <name type="scientific">Rhizochromulina marina</name>
    <dbReference type="NCBI Taxonomy" id="1034831"/>
    <lineage>
        <taxon>Eukaryota</taxon>
        <taxon>Sar</taxon>
        <taxon>Stramenopiles</taxon>
        <taxon>Ochrophyta</taxon>
        <taxon>Dictyochophyceae</taxon>
        <taxon>Rhizochromulinales</taxon>
        <taxon>Rhizochromulina</taxon>
    </lineage>
</organism>
<dbReference type="GO" id="GO:0016579">
    <property type="term" value="P:protein deubiquitination"/>
    <property type="evidence" value="ECO:0007669"/>
    <property type="project" value="InterPro"/>
</dbReference>
<dbReference type="InterPro" id="IPR001394">
    <property type="entry name" value="Peptidase_C19_UCH"/>
</dbReference>
<evidence type="ECO:0000256" key="2">
    <source>
        <dbReference type="ARBA" id="ARBA00022801"/>
    </source>
</evidence>